<comment type="caution">
    <text evidence="3">The sequence shown here is derived from an EMBL/GenBank/DDBJ whole genome shotgun (WGS) entry which is preliminary data.</text>
</comment>
<dbReference type="Proteomes" id="UP000254869">
    <property type="component" value="Unassembled WGS sequence"/>
</dbReference>
<feature type="compositionally biased region" description="Low complexity" evidence="1">
    <location>
        <begin position="1"/>
        <end position="20"/>
    </location>
</feature>
<feature type="transmembrane region" description="Helical" evidence="2">
    <location>
        <begin position="109"/>
        <end position="127"/>
    </location>
</feature>
<evidence type="ECO:0000256" key="2">
    <source>
        <dbReference type="SAM" id="Phobius"/>
    </source>
</evidence>
<evidence type="ECO:0000256" key="1">
    <source>
        <dbReference type="SAM" id="MobiDB-lite"/>
    </source>
</evidence>
<dbReference type="PANTHER" id="PTHR48098:SF1">
    <property type="entry name" value="DIACYLGLYCEROL ACYLTRANSFERASE_MYCOLYLTRANSFERASE AG85A"/>
    <property type="match status" value="1"/>
</dbReference>
<sequence length="494" mass="52465">MTAVFPAPMDVPTTTPATPAVAPPPPPRLPSANLNPYAGFHRGLSLLHGWLPVTIELIAIALLIVAITRLTRRWWLIRMPLCLALGVAAAVGAWLYLTDQGLASDPAPILLWVAVAAMIAALAVAVLGWPNGRWWQRAAAILAVPMAVLSTGVVLNQWVGYYPTVQSAWSALTAGPLPHQTDLAALPGLRGKPMATGVVVPVRIPDDASDFNHRTEYVYLPPAWFTGDQPPTLPAVMMIGGEFNTPGDWLRSGQIMPEIDKFTAADGGRAPILVFVDSSGSFNNDTECVDGPRGNAARHLTEDVPPYVESTFNASRDPANWAVIGWSMGGTCAVDLTVMHPDLFHTFVDIAGDIGPASGNKEQTINRLYGGDATAWAKFDPITVMTEHGPYQGLAGLFDDLTPPPRSGNRGGAGHFTRPKVDEDQIGFGGVDAPMDTGEVGAAEKLCTTGRSENIDCTIHTTQGGHTWQFASAAFSSSLPWVAARVGLPVPANE</sequence>
<name>A0A370IA10_9NOCA</name>
<keyword evidence="4" id="KW-1185">Reference proteome</keyword>
<evidence type="ECO:0000313" key="3">
    <source>
        <dbReference type="EMBL" id="RDI67528.1"/>
    </source>
</evidence>
<keyword evidence="2" id="KW-1133">Transmembrane helix</keyword>
<feature type="transmembrane region" description="Helical" evidence="2">
    <location>
        <begin position="75"/>
        <end position="97"/>
    </location>
</feature>
<dbReference type="InterPro" id="IPR050583">
    <property type="entry name" value="Mycobacterial_A85_antigen"/>
</dbReference>
<feature type="transmembrane region" description="Helical" evidence="2">
    <location>
        <begin position="139"/>
        <end position="159"/>
    </location>
</feature>
<dbReference type="STRING" id="1210086.GCA_001613105_05691"/>
<feature type="transmembrane region" description="Helical" evidence="2">
    <location>
        <begin position="49"/>
        <end position="68"/>
    </location>
</feature>
<dbReference type="GO" id="GO:0016787">
    <property type="term" value="F:hydrolase activity"/>
    <property type="evidence" value="ECO:0007669"/>
    <property type="project" value="UniProtKB-KW"/>
</dbReference>
<accession>A0A370IA10</accession>
<protein>
    <submittedName>
        <fullName evidence="3">S-formylglutathione hydrolase FrmB</fullName>
    </submittedName>
</protein>
<feature type="region of interest" description="Disordered" evidence="1">
    <location>
        <begin position="1"/>
        <end position="23"/>
    </location>
</feature>
<dbReference type="PANTHER" id="PTHR48098">
    <property type="entry name" value="ENTEROCHELIN ESTERASE-RELATED"/>
    <property type="match status" value="1"/>
</dbReference>
<organism evidence="3 4">
    <name type="scientific">Nocardia pseudobrasiliensis</name>
    <dbReference type="NCBI Taxonomy" id="45979"/>
    <lineage>
        <taxon>Bacteria</taxon>
        <taxon>Bacillati</taxon>
        <taxon>Actinomycetota</taxon>
        <taxon>Actinomycetes</taxon>
        <taxon>Mycobacteriales</taxon>
        <taxon>Nocardiaceae</taxon>
        <taxon>Nocardia</taxon>
    </lineage>
</organism>
<dbReference type="SUPFAM" id="SSF53474">
    <property type="entry name" value="alpha/beta-Hydrolases"/>
    <property type="match status" value="1"/>
</dbReference>
<dbReference type="InterPro" id="IPR000801">
    <property type="entry name" value="Esterase-like"/>
</dbReference>
<keyword evidence="3" id="KW-0378">Hydrolase</keyword>
<dbReference type="GO" id="GO:0016747">
    <property type="term" value="F:acyltransferase activity, transferring groups other than amino-acyl groups"/>
    <property type="evidence" value="ECO:0007669"/>
    <property type="project" value="TreeGrafter"/>
</dbReference>
<dbReference type="Gene3D" id="3.40.50.1820">
    <property type="entry name" value="alpha/beta hydrolase"/>
    <property type="match status" value="1"/>
</dbReference>
<reference evidence="3 4" key="1">
    <citation type="submission" date="2018-07" db="EMBL/GenBank/DDBJ databases">
        <title>Genomic Encyclopedia of Type Strains, Phase IV (KMG-IV): sequencing the most valuable type-strain genomes for metagenomic binning, comparative biology and taxonomic classification.</title>
        <authorList>
            <person name="Goeker M."/>
        </authorList>
    </citation>
    <scope>NUCLEOTIDE SEQUENCE [LARGE SCALE GENOMIC DNA]</scope>
    <source>
        <strain evidence="3 4">DSM 44290</strain>
    </source>
</reference>
<dbReference type="EMBL" id="QQBC01000003">
    <property type="protein sequence ID" value="RDI67528.1"/>
    <property type="molecule type" value="Genomic_DNA"/>
</dbReference>
<proteinExistence type="predicted"/>
<dbReference type="Pfam" id="PF00756">
    <property type="entry name" value="Esterase"/>
    <property type="match status" value="1"/>
</dbReference>
<evidence type="ECO:0000313" key="4">
    <source>
        <dbReference type="Proteomes" id="UP000254869"/>
    </source>
</evidence>
<keyword evidence="2" id="KW-0472">Membrane</keyword>
<gene>
    <name evidence="3" type="ORF">DFR76_103599</name>
</gene>
<keyword evidence="2" id="KW-0812">Transmembrane</keyword>
<dbReference type="AlphaFoldDB" id="A0A370IA10"/>
<dbReference type="InterPro" id="IPR029058">
    <property type="entry name" value="AB_hydrolase_fold"/>
</dbReference>